<dbReference type="SUPFAM" id="SSF52540">
    <property type="entry name" value="P-loop containing nucleoside triphosphate hydrolases"/>
    <property type="match status" value="2"/>
</dbReference>
<gene>
    <name evidence="7" type="ORF">HS960_18605</name>
</gene>
<organism evidence="7 8">
    <name type="scientific">Sphingobacterium paramultivorum</name>
    <dbReference type="NCBI Taxonomy" id="2886510"/>
    <lineage>
        <taxon>Bacteria</taxon>
        <taxon>Pseudomonadati</taxon>
        <taxon>Bacteroidota</taxon>
        <taxon>Sphingobacteriia</taxon>
        <taxon>Sphingobacteriales</taxon>
        <taxon>Sphingobacteriaceae</taxon>
        <taxon>Sphingobacterium</taxon>
    </lineage>
</organism>
<evidence type="ECO:0000259" key="6">
    <source>
        <dbReference type="PROSITE" id="PS50893"/>
    </source>
</evidence>
<dbReference type="FunFam" id="3.40.50.300:FF:000070">
    <property type="entry name" value="Putative ABC transporter ATP-binding component"/>
    <property type="match status" value="1"/>
</dbReference>
<dbReference type="PANTHER" id="PTHR42855">
    <property type="entry name" value="ABC TRANSPORTER ATP-BINDING SUBUNIT"/>
    <property type="match status" value="1"/>
</dbReference>
<dbReference type="InterPro" id="IPR017871">
    <property type="entry name" value="ABC_transporter-like_CS"/>
</dbReference>
<keyword evidence="8" id="KW-1185">Reference proteome</keyword>
<name>A0A7G5E6B9_9SPHI</name>
<dbReference type="Gene3D" id="3.40.50.300">
    <property type="entry name" value="P-loop containing nucleotide triphosphate hydrolases"/>
    <property type="match status" value="2"/>
</dbReference>
<proteinExistence type="inferred from homology"/>
<keyword evidence="3 7" id="KW-0067">ATP-binding</keyword>
<feature type="domain" description="ABC transporter" evidence="6">
    <location>
        <begin position="328"/>
        <end position="541"/>
    </location>
</feature>
<dbReference type="InterPro" id="IPR003439">
    <property type="entry name" value="ABC_transporter-like_ATP-bd"/>
</dbReference>
<feature type="domain" description="ABC transporter" evidence="6">
    <location>
        <begin position="2"/>
        <end position="260"/>
    </location>
</feature>
<dbReference type="Pfam" id="PF00005">
    <property type="entry name" value="ABC_tran"/>
    <property type="match status" value="2"/>
</dbReference>
<dbReference type="SMART" id="SM00382">
    <property type="entry name" value="AAA"/>
    <property type="match status" value="2"/>
</dbReference>
<evidence type="ECO:0000256" key="5">
    <source>
        <dbReference type="ARBA" id="ARBA00074044"/>
    </source>
</evidence>
<evidence type="ECO:0000256" key="4">
    <source>
        <dbReference type="ARBA" id="ARBA00061551"/>
    </source>
</evidence>
<evidence type="ECO:0000313" key="7">
    <source>
        <dbReference type="EMBL" id="QMV69544.1"/>
    </source>
</evidence>
<dbReference type="EMBL" id="CP058555">
    <property type="protein sequence ID" value="QMV69544.1"/>
    <property type="molecule type" value="Genomic_DNA"/>
</dbReference>
<dbReference type="FunFam" id="3.40.50.300:FF:000011">
    <property type="entry name" value="Putative ABC transporter ATP-binding component"/>
    <property type="match status" value="1"/>
</dbReference>
<dbReference type="InterPro" id="IPR027417">
    <property type="entry name" value="P-loop_NTPase"/>
</dbReference>
<protein>
    <recommendedName>
        <fullName evidence="5">Probable ATP-binding protein YbiT</fullName>
    </recommendedName>
</protein>
<reference evidence="7 8" key="1">
    <citation type="journal article" date="2020" name="G3 (Bethesda)">
        <title>CeMbio - The Caenorhabditis elegans Microbiome Resource.</title>
        <authorList>
            <person name="Dirksen P."/>
            <person name="Assie A."/>
            <person name="Zimmermann J."/>
            <person name="Zhang F."/>
            <person name="Tietje A.M."/>
            <person name="Marsh S.A."/>
            <person name="Felix M.A."/>
            <person name="Shapira M."/>
            <person name="Kaleta C."/>
            <person name="Schulenburg H."/>
            <person name="Samuel B."/>
        </authorList>
    </citation>
    <scope>NUCLEOTIDE SEQUENCE [LARGE SCALE GENOMIC DNA]</scope>
    <source>
        <strain evidence="7 8">BIGb0170</strain>
    </source>
</reference>
<keyword evidence="2" id="KW-0547">Nucleotide-binding</keyword>
<dbReference type="InterPro" id="IPR032781">
    <property type="entry name" value="ABC_tran_Xtn"/>
</dbReference>
<dbReference type="InterPro" id="IPR051309">
    <property type="entry name" value="ABCF_ATPase"/>
</dbReference>
<dbReference type="AlphaFoldDB" id="A0A7G5E6B9"/>
<comment type="similarity">
    <text evidence="4">Belongs to the ABC transporter superfamily. ABCF family. YbiT subfamily.</text>
</comment>
<evidence type="ECO:0000313" key="8">
    <source>
        <dbReference type="Proteomes" id="UP000515450"/>
    </source>
</evidence>
<accession>A0A7G5E6B9</accession>
<dbReference type="GO" id="GO:0005524">
    <property type="term" value="F:ATP binding"/>
    <property type="evidence" value="ECO:0007669"/>
    <property type="project" value="UniProtKB-KW"/>
</dbReference>
<evidence type="ECO:0000256" key="1">
    <source>
        <dbReference type="ARBA" id="ARBA00022737"/>
    </source>
</evidence>
<evidence type="ECO:0000256" key="3">
    <source>
        <dbReference type="ARBA" id="ARBA00022840"/>
    </source>
</evidence>
<dbReference type="RefSeq" id="WP_182330326.1">
    <property type="nucleotide sequence ID" value="NZ_CP058555.1"/>
</dbReference>
<sequence>MIDVNNISVSFGGTTLFSDVSFSINENDKIALMGKNGAGKSTLLKIIAGVGKPTAGNVAGPKDAIIAYLPQHLLTEDNVTVFEETSKAFEEVYGMRDELENLNEQLNIRTDYESDDYMQLIERVSELSEKFYSIEEVNYDAEVEKVLKGLGFERSDFTRQTSEFSGGWRMRIELAKILLKKPDLILLDEPTNHMDIESIQWLEDFLVNSAKAVIVISHDRTFVDNITNRTIEVTMGRIYDYRAKYSHYLELRQERRQHQLKAYEEQQRFIADNQEFIDRFRGTYSKTLQVQSRVKMLEKLEIIEIDEVDTSALRLKFPPSPRSGQYPVIVEDLTKVYDEHVVFQKANMVIERGEKVAFVGKNGEGKSTMIKAIMGEIDFEGTLKVGHNAKIGYFAQNQAALLDGEMTVFDTIDQIAVGEVRVKMKDLLGAFMFSGDDTTKKVKVLSGGERTRLAMIKLLLEPVNVLILDEPTNHLDMKTKDIIKDALKDFDGTLILVSHDRDFLDGLAEKVFEFGNKRVREHFEDIKGFLEYKKMSSLKDIER</sequence>
<dbReference type="Pfam" id="PF12848">
    <property type="entry name" value="ABC_tran_Xtn"/>
    <property type="match status" value="1"/>
</dbReference>
<dbReference type="PROSITE" id="PS00211">
    <property type="entry name" value="ABC_TRANSPORTER_1"/>
    <property type="match status" value="2"/>
</dbReference>
<evidence type="ECO:0000256" key="2">
    <source>
        <dbReference type="ARBA" id="ARBA00022741"/>
    </source>
</evidence>
<dbReference type="Proteomes" id="UP000515450">
    <property type="component" value="Chromosome"/>
</dbReference>
<dbReference type="InterPro" id="IPR003593">
    <property type="entry name" value="AAA+_ATPase"/>
</dbReference>
<dbReference type="PROSITE" id="PS50893">
    <property type="entry name" value="ABC_TRANSPORTER_2"/>
    <property type="match status" value="2"/>
</dbReference>
<dbReference type="PANTHER" id="PTHR42855:SF2">
    <property type="entry name" value="DRUG RESISTANCE ABC TRANSPORTER,ATP-BINDING PROTEIN"/>
    <property type="match status" value="1"/>
</dbReference>
<keyword evidence="1" id="KW-0677">Repeat</keyword>
<dbReference type="CDD" id="cd03221">
    <property type="entry name" value="ABCF_EF-3"/>
    <property type="match status" value="2"/>
</dbReference>
<dbReference type="GO" id="GO:0016887">
    <property type="term" value="F:ATP hydrolysis activity"/>
    <property type="evidence" value="ECO:0007669"/>
    <property type="project" value="InterPro"/>
</dbReference>